<dbReference type="InterPro" id="IPR055259">
    <property type="entry name" value="YkvP/CgeB_Glyco_trans-like"/>
</dbReference>
<protein>
    <recommendedName>
        <fullName evidence="1">Spore protein YkvP/CgeB glycosyl transferase-like domain-containing protein</fullName>
    </recommendedName>
</protein>
<reference evidence="2 3" key="1">
    <citation type="submission" date="2019-03" db="EMBL/GenBank/DDBJ databases">
        <title>Genomic Encyclopedia of Type Strains, Phase III (KMG-III): the genomes of soil and plant-associated and newly described type strains.</title>
        <authorList>
            <person name="Whitman W."/>
        </authorList>
    </citation>
    <scope>NUCLEOTIDE SEQUENCE [LARGE SCALE GENOMIC DNA]</scope>
    <source>
        <strain evidence="2 3">CECT 7378</strain>
    </source>
</reference>
<evidence type="ECO:0000313" key="2">
    <source>
        <dbReference type="EMBL" id="TDO96241.1"/>
    </source>
</evidence>
<evidence type="ECO:0000313" key="3">
    <source>
        <dbReference type="Proteomes" id="UP000294656"/>
    </source>
</evidence>
<dbReference type="EMBL" id="SNXC01000014">
    <property type="protein sequence ID" value="TDO96241.1"/>
    <property type="molecule type" value="Genomic_DNA"/>
</dbReference>
<dbReference type="Pfam" id="PF13524">
    <property type="entry name" value="Glyco_trans_1_2"/>
    <property type="match status" value="1"/>
</dbReference>
<keyword evidence="3" id="KW-1185">Reference proteome</keyword>
<dbReference type="AlphaFoldDB" id="A0A4R6M4J9"/>
<name>A0A4R6M4J9_9GAMM</name>
<gene>
    <name evidence="2" type="ORF">DFP79_2813</name>
</gene>
<dbReference type="Gene3D" id="3.40.50.720">
    <property type="entry name" value="NAD(P)-binding Rossmann-like Domain"/>
    <property type="match status" value="1"/>
</dbReference>
<dbReference type="Proteomes" id="UP000294656">
    <property type="component" value="Unassembled WGS sequence"/>
</dbReference>
<comment type="caution">
    <text evidence="2">The sequence shown here is derived from an EMBL/GenBank/DDBJ whole genome shotgun (WGS) entry which is preliminary data.</text>
</comment>
<organism evidence="2 3">
    <name type="scientific">Marinomonas balearica</name>
    <dbReference type="NCBI Taxonomy" id="491947"/>
    <lineage>
        <taxon>Bacteria</taxon>
        <taxon>Pseudomonadati</taxon>
        <taxon>Pseudomonadota</taxon>
        <taxon>Gammaproteobacteria</taxon>
        <taxon>Oceanospirillales</taxon>
        <taxon>Oceanospirillaceae</taxon>
        <taxon>Marinomonas</taxon>
    </lineage>
</organism>
<evidence type="ECO:0000259" key="1">
    <source>
        <dbReference type="Pfam" id="PF13524"/>
    </source>
</evidence>
<feature type="domain" description="Spore protein YkvP/CgeB glycosyl transferase-like" evidence="1">
    <location>
        <begin position="303"/>
        <end position="410"/>
    </location>
</feature>
<accession>A0A4R6M4J9</accession>
<sequence>MLTKPRTFFAIHRFESKSYEDSAGKIEIREPMVQSGRLGEHETFHFGWDEIDCLDLINQSIKVAKAQAGNAPVVIYGAGAHTTQHWYLFSSLNIVAVADKNESLWGSFLKEKPVISPKQISDYSNHVVISSRAYEENIRDELLKAYPTLTLFQLYGNDYMEKRLVLWANTLREKVLRFQPDLLVHTPTHVRENLPSQFFLELKQQVPNMKILTVWWDYDETNIEAGYLEYERQVLEYADLVIENSNGTRLERMHRNEAPYCSHLNSEKVIFHPSWFDPSLFYNSGEERDIDIALFGSRVGERGRWIDFLEDTYGDRFRHIGGVSGEHRNPIPISEYAALLRRTKVVVNTQTYSFRSQCKGKVRETLQCGAILMEEENSETPLAFPNDDSILYFDSFEGLRDKIDTLIEHYSKYKQPRNEINWVAWTEYLLENLFGSENL</sequence>
<dbReference type="OrthoDB" id="6095356at2"/>
<proteinExistence type="predicted"/>
<dbReference type="RefSeq" id="WP_133504540.1">
    <property type="nucleotide sequence ID" value="NZ_SNXC01000014.1"/>
</dbReference>